<evidence type="ECO:0000313" key="2">
    <source>
        <dbReference type="Proteomes" id="UP000005038"/>
    </source>
</evidence>
<organism evidence="1 2">
    <name type="scientific">Gordonia otitidis (strain DSM 44809 / CCUG 52243 / JCM 12355 / NBRC 100426 / IFM 10032)</name>
    <dbReference type="NCBI Taxonomy" id="1108044"/>
    <lineage>
        <taxon>Bacteria</taxon>
        <taxon>Bacillati</taxon>
        <taxon>Actinomycetota</taxon>
        <taxon>Actinomycetes</taxon>
        <taxon>Mycobacteriales</taxon>
        <taxon>Gordoniaceae</taxon>
        <taxon>Gordonia</taxon>
    </lineage>
</organism>
<name>H5TRR8_GORO1</name>
<protein>
    <submittedName>
        <fullName evidence="1">Uncharacterized protein</fullName>
    </submittedName>
</protein>
<accession>H5TRR8</accession>
<sequence length="119" mass="13269">MSYVRFGADSDVYVYFDVHGQWVIHVAESRFVAHPQHPVPPLPTAGQSDFAEQLMAHYEAQEHGSYEPIEAAEAGTELRVDSAHECLTQLTALRDNGFRIPQYAIEAVGRDAALRAERS</sequence>
<gene>
    <name evidence="1" type="ORF">GOOTI_202_00320</name>
</gene>
<comment type="caution">
    <text evidence="1">The sequence shown here is derived from an EMBL/GenBank/DDBJ whole genome shotgun (WGS) entry which is preliminary data.</text>
</comment>
<dbReference type="Proteomes" id="UP000005038">
    <property type="component" value="Unassembled WGS sequence"/>
</dbReference>
<proteinExistence type="predicted"/>
<reference evidence="1" key="1">
    <citation type="submission" date="2012-02" db="EMBL/GenBank/DDBJ databases">
        <title>Whole genome shotgun sequence of Gordonia otitidis NBRC 100426.</title>
        <authorList>
            <person name="Yoshida I."/>
            <person name="Hosoyama A."/>
            <person name="Tsuchikane K."/>
            <person name="Katsumata H."/>
            <person name="Yamazaki S."/>
            <person name="Fujita N."/>
        </authorList>
    </citation>
    <scope>NUCLEOTIDE SEQUENCE [LARGE SCALE GENOMIC DNA]</scope>
    <source>
        <strain evidence="1">NBRC 100426</strain>
    </source>
</reference>
<evidence type="ECO:0000313" key="1">
    <source>
        <dbReference type="EMBL" id="GAB36176.1"/>
    </source>
</evidence>
<dbReference type="AlphaFoldDB" id="H5TRR8"/>
<dbReference type="EMBL" id="BAFB01000202">
    <property type="protein sequence ID" value="GAB36176.1"/>
    <property type="molecule type" value="Genomic_DNA"/>
</dbReference>
<keyword evidence="2" id="KW-1185">Reference proteome</keyword>
<dbReference type="RefSeq" id="WP_007240360.1">
    <property type="nucleotide sequence ID" value="NZ_BAFB01000202.1"/>
</dbReference>
<dbReference type="STRING" id="1108044.GOOTI_202_00320"/>